<evidence type="ECO:0000313" key="2">
    <source>
        <dbReference type="Proteomes" id="UP000828390"/>
    </source>
</evidence>
<reference evidence="1" key="2">
    <citation type="submission" date="2020-11" db="EMBL/GenBank/DDBJ databases">
        <authorList>
            <person name="McCartney M.A."/>
            <person name="Auch B."/>
            <person name="Kono T."/>
            <person name="Mallez S."/>
            <person name="Becker A."/>
            <person name="Gohl D.M."/>
            <person name="Silverstein K.A.T."/>
            <person name="Koren S."/>
            <person name="Bechman K.B."/>
            <person name="Herman A."/>
            <person name="Abrahante J.E."/>
            <person name="Garbe J."/>
        </authorList>
    </citation>
    <scope>NUCLEOTIDE SEQUENCE</scope>
    <source>
        <strain evidence="1">Duluth1</strain>
        <tissue evidence="1">Whole animal</tissue>
    </source>
</reference>
<dbReference type="EMBL" id="JAIWYP010000009">
    <property type="protein sequence ID" value="KAH3776566.1"/>
    <property type="molecule type" value="Genomic_DNA"/>
</dbReference>
<organism evidence="1 2">
    <name type="scientific">Dreissena polymorpha</name>
    <name type="common">Zebra mussel</name>
    <name type="synonym">Mytilus polymorpha</name>
    <dbReference type="NCBI Taxonomy" id="45954"/>
    <lineage>
        <taxon>Eukaryota</taxon>
        <taxon>Metazoa</taxon>
        <taxon>Spiralia</taxon>
        <taxon>Lophotrochozoa</taxon>
        <taxon>Mollusca</taxon>
        <taxon>Bivalvia</taxon>
        <taxon>Autobranchia</taxon>
        <taxon>Heteroconchia</taxon>
        <taxon>Euheterodonta</taxon>
        <taxon>Imparidentia</taxon>
        <taxon>Neoheterodontei</taxon>
        <taxon>Myida</taxon>
        <taxon>Dreissenoidea</taxon>
        <taxon>Dreissenidae</taxon>
        <taxon>Dreissena</taxon>
    </lineage>
</organism>
<keyword evidence="2" id="KW-1185">Reference proteome</keyword>
<dbReference type="Proteomes" id="UP000828390">
    <property type="component" value="Unassembled WGS sequence"/>
</dbReference>
<dbReference type="AlphaFoldDB" id="A0A9D4EB73"/>
<sequence>MRSTGQTVFHHGQFLVCYKAKAPRPLGLRIHNNNAVDHLPPLLKILFQRFIGGCVRQATNEQLAEPLRVISIVMITALPLALK</sequence>
<name>A0A9D4EB73_DREPO</name>
<protein>
    <submittedName>
        <fullName evidence="1">Uncharacterized protein</fullName>
    </submittedName>
</protein>
<accession>A0A9D4EB73</accession>
<reference evidence="1" key="1">
    <citation type="journal article" date="2019" name="bioRxiv">
        <title>The Genome of the Zebra Mussel, Dreissena polymorpha: A Resource for Invasive Species Research.</title>
        <authorList>
            <person name="McCartney M.A."/>
            <person name="Auch B."/>
            <person name="Kono T."/>
            <person name="Mallez S."/>
            <person name="Zhang Y."/>
            <person name="Obille A."/>
            <person name="Becker A."/>
            <person name="Abrahante J.E."/>
            <person name="Garbe J."/>
            <person name="Badalamenti J.P."/>
            <person name="Herman A."/>
            <person name="Mangelson H."/>
            <person name="Liachko I."/>
            <person name="Sullivan S."/>
            <person name="Sone E.D."/>
            <person name="Koren S."/>
            <person name="Silverstein K.A.T."/>
            <person name="Beckman K.B."/>
            <person name="Gohl D.M."/>
        </authorList>
    </citation>
    <scope>NUCLEOTIDE SEQUENCE</scope>
    <source>
        <strain evidence="1">Duluth1</strain>
        <tissue evidence="1">Whole animal</tissue>
    </source>
</reference>
<gene>
    <name evidence="1" type="ORF">DPMN_177995</name>
</gene>
<comment type="caution">
    <text evidence="1">The sequence shown here is derived from an EMBL/GenBank/DDBJ whole genome shotgun (WGS) entry which is preliminary data.</text>
</comment>
<proteinExistence type="predicted"/>
<evidence type="ECO:0000313" key="1">
    <source>
        <dbReference type="EMBL" id="KAH3776566.1"/>
    </source>
</evidence>